<evidence type="ECO:0000313" key="2">
    <source>
        <dbReference type="Proteomes" id="UP000179129"/>
    </source>
</evidence>
<dbReference type="AlphaFoldDB" id="A0A1F5YYY4"/>
<dbReference type="Gene3D" id="3.40.1230.10">
    <property type="entry name" value="MTH938-like"/>
    <property type="match status" value="1"/>
</dbReference>
<organism evidence="1 2">
    <name type="scientific">Candidatus Glassbacteria bacterium RIFCSPLOWO2_12_FULL_58_11</name>
    <dbReference type="NCBI Taxonomy" id="1817867"/>
    <lineage>
        <taxon>Bacteria</taxon>
        <taxon>Candidatus Glassiibacteriota</taxon>
    </lineage>
</organism>
<dbReference type="InterPro" id="IPR007523">
    <property type="entry name" value="NDUFAF3/AAMDC"/>
</dbReference>
<sequence>MKPEIKKTEFGSITTADQTFEHDIIIRLDGKVKKRKKKLSKAIFGTSHVVSVDEIKEVYEKGAEEIIIGSGQYGELRLSDEAKKYLKDRKCRIELEPTPEAIKHWNSSKAKALGLFHVTC</sequence>
<dbReference type="Proteomes" id="UP000179129">
    <property type="component" value="Unassembled WGS sequence"/>
</dbReference>
<proteinExistence type="predicted"/>
<dbReference type="PANTHER" id="PTHR15811">
    <property type="entry name" value="MTH938 DOMAIN-CONTAINING PROTEIN"/>
    <property type="match status" value="1"/>
</dbReference>
<dbReference type="GO" id="GO:0005737">
    <property type="term" value="C:cytoplasm"/>
    <property type="evidence" value="ECO:0007669"/>
    <property type="project" value="TreeGrafter"/>
</dbReference>
<name>A0A1F5YYY4_9BACT</name>
<accession>A0A1F5YYY4</accession>
<dbReference type="EMBL" id="MFIX01000055">
    <property type="protein sequence ID" value="OGG05409.1"/>
    <property type="molecule type" value="Genomic_DNA"/>
</dbReference>
<gene>
    <name evidence="1" type="ORF">A3F83_02960</name>
</gene>
<comment type="caution">
    <text evidence="1">The sequence shown here is derived from an EMBL/GenBank/DDBJ whole genome shotgun (WGS) entry which is preliminary data.</text>
</comment>
<dbReference type="InterPro" id="IPR036748">
    <property type="entry name" value="MTH938-like_sf"/>
</dbReference>
<protein>
    <submittedName>
        <fullName evidence="1">Uncharacterized protein</fullName>
    </submittedName>
</protein>
<dbReference type="PANTHER" id="PTHR15811:SF5">
    <property type="entry name" value="MTH938 DOMAIN-CONTAINING PROTEIN"/>
    <property type="match status" value="1"/>
</dbReference>
<dbReference type="Pfam" id="PF04430">
    <property type="entry name" value="DUF498"/>
    <property type="match status" value="1"/>
</dbReference>
<evidence type="ECO:0000313" key="1">
    <source>
        <dbReference type="EMBL" id="OGG05409.1"/>
    </source>
</evidence>
<dbReference type="SUPFAM" id="SSF64076">
    <property type="entry name" value="MTH938-like"/>
    <property type="match status" value="1"/>
</dbReference>
<reference evidence="1 2" key="1">
    <citation type="journal article" date="2016" name="Nat. Commun.">
        <title>Thousands of microbial genomes shed light on interconnected biogeochemical processes in an aquifer system.</title>
        <authorList>
            <person name="Anantharaman K."/>
            <person name="Brown C.T."/>
            <person name="Hug L.A."/>
            <person name="Sharon I."/>
            <person name="Castelle C.J."/>
            <person name="Probst A.J."/>
            <person name="Thomas B.C."/>
            <person name="Singh A."/>
            <person name="Wilkins M.J."/>
            <person name="Karaoz U."/>
            <person name="Brodie E.L."/>
            <person name="Williams K.H."/>
            <person name="Hubbard S.S."/>
            <person name="Banfield J.F."/>
        </authorList>
    </citation>
    <scope>NUCLEOTIDE SEQUENCE [LARGE SCALE GENOMIC DNA]</scope>
</reference>